<dbReference type="AlphaFoldDB" id="A0A7J8W6S9"/>
<evidence type="ECO:0000256" key="1">
    <source>
        <dbReference type="ARBA" id="ARBA00022737"/>
    </source>
</evidence>
<dbReference type="Pfam" id="PF18052">
    <property type="entry name" value="Rx_N"/>
    <property type="match status" value="1"/>
</dbReference>
<keyword evidence="5" id="KW-0812">Transmembrane</keyword>
<proteinExistence type="predicted"/>
<dbReference type="GO" id="GO:0006952">
    <property type="term" value="P:defense response"/>
    <property type="evidence" value="ECO:0007669"/>
    <property type="project" value="UniProtKB-KW"/>
</dbReference>
<dbReference type="PANTHER" id="PTHR36766">
    <property type="entry name" value="PLANT BROAD-SPECTRUM MILDEW RESISTANCE PROTEIN RPW8"/>
    <property type="match status" value="1"/>
</dbReference>
<dbReference type="InterPro" id="IPR041118">
    <property type="entry name" value="Rx_N"/>
</dbReference>
<organism evidence="7 8">
    <name type="scientific">Gossypium klotzschianum</name>
    <dbReference type="NCBI Taxonomy" id="34286"/>
    <lineage>
        <taxon>Eukaryota</taxon>
        <taxon>Viridiplantae</taxon>
        <taxon>Streptophyta</taxon>
        <taxon>Embryophyta</taxon>
        <taxon>Tracheophyta</taxon>
        <taxon>Spermatophyta</taxon>
        <taxon>Magnoliopsida</taxon>
        <taxon>eudicotyledons</taxon>
        <taxon>Gunneridae</taxon>
        <taxon>Pentapetalae</taxon>
        <taxon>rosids</taxon>
        <taxon>malvids</taxon>
        <taxon>Malvales</taxon>
        <taxon>Malvaceae</taxon>
        <taxon>Malvoideae</taxon>
        <taxon>Gossypium</taxon>
    </lineage>
</organism>
<gene>
    <name evidence="7" type="ORF">Goklo_028975</name>
</gene>
<feature type="domain" description="Disease resistance N-terminal" evidence="6">
    <location>
        <begin position="13"/>
        <end position="96"/>
    </location>
</feature>
<evidence type="ECO:0000256" key="4">
    <source>
        <dbReference type="ARBA" id="ARBA00022840"/>
    </source>
</evidence>
<evidence type="ECO:0000313" key="7">
    <source>
        <dbReference type="EMBL" id="MBA0670349.1"/>
    </source>
</evidence>
<keyword evidence="4" id="KW-0067">ATP-binding</keyword>
<keyword evidence="2" id="KW-0547">Nucleotide-binding</keyword>
<feature type="transmembrane region" description="Helical" evidence="5">
    <location>
        <begin position="192"/>
        <end position="214"/>
    </location>
</feature>
<keyword evidence="8" id="KW-1185">Reference proteome</keyword>
<dbReference type="Gene3D" id="1.20.5.4130">
    <property type="match status" value="1"/>
</dbReference>
<keyword evidence="5" id="KW-1133">Transmembrane helix</keyword>
<dbReference type="GO" id="GO:0005524">
    <property type="term" value="F:ATP binding"/>
    <property type="evidence" value="ECO:0007669"/>
    <property type="project" value="UniProtKB-KW"/>
</dbReference>
<reference evidence="7 8" key="1">
    <citation type="journal article" date="2019" name="Genome Biol. Evol.">
        <title>Insights into the evolution of the New World diploid cottons (Gossypium, subgenus Houzingenia) based on genome sequencing.</title>
        <authorList>
            <person name="Grover C.E."/>
            <person name="Arick M.A. 2nd"/>
            <person name="Thrash A."/>
            <person name="Conover J.L."/>
            <person name="Sanders W.S."/>
            <person name="Peterson D.G."/>
            <person name="Frelichowski J.E."/>
            <person name="Scheffler J.A."/>
            <person name="Scheffler B.E."/>
            <person name="Wendel J.F."/>
        </authorList>
    </citation>
    <scope>NUCLEOTIDE SEQUENCE [LARGE SCALE GENOMIC DNA]</scope>
    <source>
        <strain evidence="7">57</strain>
        <tissue evidence="7">Leaf</tissue>
    </source>
</reference>
<name>A0A7J8W6S9_9ROSI</name>
<keyword evidence="1" id="KW-0677">Repeat</keyword>
<keyword evidence="5" id="KW-0472">Membrane</keyword>
<keyword evidence="3" id="KW-0611">Plant defense</keyword>
<sequence>MAEAIAFDIATELIIQLSSPALSQVGLWWNLKHDLHDLKSTVSTTKAGLLDAEERSVTSHHVKDWLEKLKDVLYDADDLLDDFSTEALRKDLLGGNKLTKEVRLFFSCSNQFAYGLKMGQKIKAIKARLASIESEANTFRFIPRNSLAETFFMTKNRKETHSFEREDEIIGRDGDKTALIKLVLEFQSEKNVYIIAIMGFGGLGKIALAILIYIRCF</sequence>
<comment type="caution">
    <text evidence="7">The sequence shown here is derived from an EMBL/GenBank/DDBJ whole genome shotgun (WGS) entry which is preliminary data.</text>
</comment>
<dbReference type="SUPFAM" id="SSF52540">
    <property type="entry name" value="P-loop containing nucleoside triphosphate hydrolases"/>
    <property type="match status" value="1"/>
</dbReference>
<evidence type="ECO:0000256" key="3">
    <source>
        <dbReference type="ARBA" id="ARBA00022821"/>
    </source>
</evidence>
<evidence type="ECO:0000259" key="6">
    <source>
        <dbReference type="Pfam" id="PF18052"/>
    </source>
</evidence>
<dbReference type="Proteomes" id="UP000593573">
    <property type="component" value="Unassembled WGS sequence"/>
</dbReference>
<evidence type="ECO:0000256" key="5">
    <source>
        <dbReference type="SAM" id="Phobius"/>
    </source>
</evidence>
<evidence type="ECO:0000313" key="8">
    <source>
        <dbReference type="Proteomes" id="UP000593573"/>
    </source>
</evidence>
<dbReference type="PANTHER" id="PTHR36766:SF40">
    <property type="entry name" value="DISEASE RESISTANCE PROTEIN RGA3"/>
    <property type="match status" value="1"/>
</dbReference>
<dbReference type="OrthoDB" id="5279713at2759"/>
<evidence type="ECO:0000256" key="2">
    <source>
        <dbReference type="ARBA" id="ARBA00022741"/>
    </source>
</evidence>
<protein>
    <recommendedName>
        <fullName evidence="6">Disease resistance N-terminal domain-containing protein</fullName>
    </recommendedName>
</protein>
<dbReference type="InterPro" id="IPR027417">
    <property type="entry name" value="P-loop_NTPase"/>
</dbReference>
<dbReference type="EMBL" id="JABFAB010236295">
    <property type="protein sequence ID" value="MBA0670349.1"/>
    <property type="molecule type" value="Genomic_DNA"/>
</dbReference>
<accession>A0A7J8W6S9</accession>